<accession>A0A381P7L9</accession>
<name>A0A381P7L9_9ZZZZ</name>
<evidence type="ECO:0000313" key="1">
    <source>
        <dbReference type="EMBL" id="SUZ62900.1"/>
    </source>
</evidence>
<dbReference type="EMBL" id="UINC01000896">
    <property type="protein sequence ID" value="SUZ62900.1"/>
    <property type="molecule type" value="Genomic_DNA"/>
</dbReference>
<gene>
    <name evidence="1" type="ORF">METZ01_LOCUS15754</name>
</gene>
<proteinExistence type="predicted"/>
<feature type="non-terminal residue" evidence="1">
    <location>
        <position position="467"/>
    </location>
</feature>
<reference evidence="1" key="1">
    <citation type="submission" date="2018-05" db="EMBL/GenBank/DDBJ databases">
        <authorList>
            <person name="Lanie J.A."/>
            <person name="Ng W.-L."/>
            <person name="Kazmierczak K.M."/>
            <person name="Andrzejewski T.M."/>
            <person name="Davidsen T.M."/>
            <person name="Wayne K.J."/>
            <person name="Tettelin H."/>
            <person name="Glass J.I."/>
            <person name="Rusch D."/>
            <person name="Podicherti R."/>
            <person name="Tsui H.-C.T."/>
            <person name="Winkler M.E."/>
        </authorList>
    </citation>
    <scope>NUCLEOTIDE SEQUENCE</scope>
</reference>
<organism evidence="1">
    <name type="scientific">marine metagenome</name>
    <dbReference type="NCBI Taxonomy" id="408172"/>
    <lineage>
        <taxon>unclassified sequences</taxon>
        <taxon>metagenomes</taxon>
        <taxon>ecological metagenomes</taxon>
    </lineage>
</organism>
<protein>
    <submittedName>
        <fullName evidence="1">Uncharacterized protein</fullName>
    </submittedName>
</protein>
<sequence>MRTRLILIFCLGLFGLCCEKELNISEFSDDFSFYQSELRIEALMLPSDSTAIVRIDRSVRLDEANLYNCQDDDLDWNYYYCNSDSISYESNSECLESCGNETDCILHLYSCKVDEEDCEDCNWPFDTLKTYPTKTECLSDCQGKCLTDDVGEDGMQAYDSNDDGDYDDIGFGGDIAPDDGEDDGIPGCNEKNIDEYDEILPSIHLDSLCTIMITHENDTCHFVFSENGGEFFDDVKSGFDINNATTVFYGAWTPDKDNCNVDFTDYDTEYEFSCECAESSGYGYYGEITAADRIRRPVIFYSNFSEADIISCADTADVYSCLESYHNSDTLYFEENDPDAKINYASLFETIKYQAVQYIYDKLNDRFVYYHGHPDGGTDSGGNFINNSVCLMFETVVAEKYDNANKFKYDIYTFSAGFENYYFFSQLDLSDPVRTNLRDQYGNPVMGAFGAMSSRTKYFEVIDTLQS</sequence>
<dbReference type="AlphaFoldDB" id="A0A381P7L9"/>